<dbReference type="EMBL" id="LELK01000001">
    <property type="protein sequence ID" value="KMM39314.1"/>
    <property type="molecule type" value="Genomic_DNA"/>
</dbReference>
<keyword evidence="1" id="KW-1133">Transmembrane helix</keyword>
<accession>A0A0J6D4Q7</accession>
<organism evidence="2 3">
    <name type="scientific">Guptibacillus hwajinpoensis</name>
    <dbReference type="NCBI Taxonomy" id="208199"/>
    <lineage>
        <taxon>Bacteria</taxon>
        <taxon>Bacillati</taxon>
        <taxon>Bacillota</taxon>
        <taxon>Bacilli</taxon>
        <taxon>Bacillales</taxon>
        <taxon>Guptibacillaceae</taxon>
        <taxon>Guptibacillus</taxon>
    </lineage>
</organism>
<evidence type="ECO:0000313" key="3">
    <source>
        <dbReference type="Proteomes" id="UP000035996"/>
    </source>
</evidence>
<keyword evidence="3" id="KW-1185">Reference proteome</keyword>
<sequence>MANFLRLTQLILPWISIVFYPKRSFTRYLPVAILASILVGGMSALAVPYKWWRVDGGLKTKVFNDITFIMGPFFIGTLWIFHFAFGHLKRFIIMNLVIDGFFAFVFSYVLEKANIFKLINFKRIHIFLAYFSFSFIIYGFELLINRRR</sequence>
<feature type="transmembrane region" description="Helical" evidence="1">
    <location>
        <begin position="66"/>
        <end position="85"/>
    </location>
</feature>
<dbReference type="OrthoDB" id="1683771at2"/>
<dbReference type="RefSeq" id="WP_048310484.1">
    <property type="nucleotide sequence ID" value="NZ_CP119526.1"/>
</dbReference>
<gene>
    <name evidence="2" type="ORF">AB986_08905</name>
</gene>
<feature type="transmembrane region" description="Helical" evidence="1">
    <location>
        <begin position="28"/>
        <end position="46"/>
    </location>
</feature>
<protein>
    <submittedName>
        <fullName evidence="2">Uncharacterized protein</fullName>
    </submittedName>
</protein>
<reference evidence="2" key="1">
    <citation type="submission" date="2015-06" db="EMBL/GenBank/DDBJ databases">
        <authorList>
            <person name="Liu B."/>
            <person name="Wang J."/>
            <person name="Zhu Y."/>
            <person name="Liu G."/>
            <person name="Chen Q."/>
            <person name="Zheng C."/>
            <person name="Che J."/>
            <person name="Ge C."/>
            <person name="Shi H."/>
            <person name="Pan Z."/>
            <person name="Liu X."/>
        </authorList>
    </citation>
    <scope>NUCLEOTIDE SEQUENCE [LARGE SCALE GENOMIC DNA]</scope>
    <source>
        <strain evidence="2">DSM 16346</strain>
    </source>
</reference>
<dbReference type="AlphaFoldDB" id="A0A0J6D4Q7"/>
<proteinExistence type="predicted"/>
<evidence type="ECO:0000256" key="1">
    <source>
        <dbReference type="SAM" id="Phobius"/>
    </source>
</evidence>
<feature type="transmembrane region" description="Helical" evidence="1">
    <location>
        <begin position="124"/>
        <end position="144"/>
    </location>
</feature>
<dbReference type="Proteomes" id="UP000035996">
    <property type="component" value="Unassembled WGS sequence"/>
</dbReference>
<comment type="caution">
    <text evidence="2">The sequence shown here is derived from an EMBL/GenBank/DDBJ whole genome shotgun (WGS) entry which is preliminary data.</text>
</comment>
<name>A0A0J6D4Q7_9BACL</name>
<keyword evidence="1" id="KW-0812">Transmembrane</keyword>
<feature type="transmembrane region" description="Helical" evidence="1">
    <location>
        <begin position="92"/>
        <end position="109"/>
    </location>
</feature>
<keyword evidence="1" id="KW-0472">Membrane</keyword>
<evidence type="ECO:0000313" key="2">
    <source>
        <dbReference type="EMBL" id="KMM39314.1"/>
    </source>
</evidence>